<comment type="similarity">
    <text evidence="1">Belongs to the ORC5 family.</text>
</comment>
<comment type="caution">
    <text evidence="6">The sequence shown here is derived from an EMBL/GenBank/DDBJ whole genome shotgun (WGS) entry which is preliminary data.</text>
</comment>
<dbReference type="GO" id="GO:0005664">
    <property type="term" value="C:nuclear origin of replication recognition complex"/>
    <property type="evidence" value="ECO:0007669"/>
    <property type="project" value="TreeGrafter"/>
</dbReference>
<evidence type="ECO:0000313" key="7">
    <source>
        <dbReference type="Proteomes" id="UP000077202"/>
    </source>
</evidence>
<protein>
    <submittedName>
        <fullName evidence="6">Uncharacterized protein</fullName>
    </submittedName>
</protein>
<dbReference type="SUPFAM" id="SSF52540">
    <property type="entry name" value="P-loop containing nucleoside triphosphate hydrolases"/>
    <property type="match status" value="1"/>
</dbReference>
<accession>A0A176WR05</accession>
<gene>
    <name evidence="6" type="ORF">AXG93_104s1010</name>
</gene>
<evidence type="ECO:0000313" key="6">
    <source>
        <dbReference type="EMBL" id="OAE35550.1"/>
    </source>
</evidence>
<evidence type="ECO:0000259" key="5">
    <source>
        <dbReference type="Pfam" id="PF14630"/>
    </source>
</evidence>
<dbReference type="AlphaFoldDB" id="A0A176WR05"/>
<keyword evidence="7" id="KW-1185">Reference proteome</keyword>
<dbReference type="Proteomes" id="UP000077202">
    <property type="component" value="Unassembled WGS sequence"/>
</dbReference>
<dbReference type="GO" id="GO:0003688">
    <property type="term" value="F:DNA replication origin binding"/>
    <property type="evidence" value="ECO:0007669"/>
    <property type="project" value="TreeGrafter"/>
</dbReference>
<evidence type="ECO:0000256" key="3">
    <source>
        <dbReference type="ARBA" id="ARBA00022840"/>
    </source>
</evidence>
<keyword evidence="3" id="KW-0067">ATP-binding</keyword>
<dbReference type="Pfam" id="PF13191">
    <property type="entry name" value="AAA_16"/>
    <property type="match status" value="1"/>
</dbReference>
<evidence type="ECO:0000256" key="2">
    <source>
        <dbReference type="ARBA" id="ARBA00022741"/>
    </source>
</evidence>
<evidence type="ECO:0000259" key="4">
    <source>
        <dbReference type="Pfam" id="PF13191"/>
    </source>
</evidence>
<dbReference type="Gene3D" id="3.40.50.300">
    <property type="entry name" value="P-loop containing nucleotide triphosphate hydrolases"/>
    <property type="match status" value="1"/>
</dbReference>
<dbReference type="InterPro" id="IPR020796">
    <property type="entry name" value="ORC5"/>
</dbReference>
<feature type="domain" description="Origin recognition complex subunit 5 C-terminal" evidence="5">
    <location>
        <begin position="336"/>
        <end position="495"/>
    </location>
</feature>
<organism evidence="6 7">
    <name type="scientific">Marchantia polymorpha subsp. ruderalis</name>
    <dbReference type="NCBI Taxonomy" id="1480154"/>
    <lineage>
        <taxon>Eukaryota</taxon>
        <taxon>Viridiplantae</taxon>
        <taxon>Streptophyta</taxon>
        <taxon>Embryophyta</taxon>
        <taxon>Marchantiophyta</taxon>
        <taxon>Marchantiopsida</taxon>
        <taxon>Marchantiidae</taxon>
        <taxon>Marchantiales</taxon>
        <taxon>Marchantiaceae</taxon>
        <taxon>Marchantia</taxon>
    </lineage>
</organism>
<reference evidence="6" key="1">
    <citation type="submission" date="2016-03" db="EMBL/GenBank/DDBJ databases">
        <title>Mechanisms controlling the formation of the plant cell surface in tip-growing cells are functionally conserved among land plants.</title>
        <authorList>
            <person name="Honkanen S."/>
            <person name="Jones V.A."/>
            <person name="Morieri G."/>
            <person name="Champion C."/>
            <person name="Hetherington A.J."/>
            <person name="Kelly S."/>
            <person name="Saint-Marcoux D."/>
            <person name="Proust H."/>
            <person name="Prescott H."/>
            <person name="Dolan L."/>
        </authorList>
    </citation>
    <scope>NUCLEOTIDE SEQUENCE [LARGE SCALE GENOMIC DNA]</scope>
    <source>
        <tissue evidence="6">Whole gametophyte</tissue>
    </source>
</reference>
<dbReference type="InterPro" id="IPR027417">
    <property type="entry name" value="P-loop_NTPase"/>
</dbReference>
<dbReference type="InterPro" id="IPR041664">
    <property type="entry name" value="AAA_16"/>
</dbReference>
<dbReference type="Pfam" id="PF14630">
    <property type="entry name" value="ORC5_C"/>
    <property type="match status" value="1"/>
</dbReference>
<keyword evidence="2" id="KW-0547">Nucleotide-binding</keyword>
<feature type="domain" description="Orc1-like AAA ATPase" evidence="4">
    <location>
        <begin position="32"/>
        <end position="178"/>
    </location>
</feature>
<dbReference type="GO" id="GO:0006270">
    <property type="term" value="P:DNA replication initiation"/>
    <property type="evidence" value="ECO:0007669"/>
    <property type="project" value="TreeGrafter"/>
</dbReference>
<dbReference type="PANTHER" id="PTHR12705:SF0">
    <property type="entry name" value="ORIGIN RECOGNITION COMPLEX SUBUNIT 5"/>
    <property type="match status" value="1"/>
</dbReference>
<dbReference type="EMBL" id="LVLJ01000139">
    <property type="protein sequence ID" value="OAE35550.1"/>
    <property type="molecule type" value="Genomic_DNA"/>
</dbReference>
<evidence type="ECO:0000256" key="1">
    <source>
        <dbReference type="ARBA" id="ARBA00006269"/>
    </source>
</evidence>
<name>A0A176WR05_MARPO</name>
<sequence length="498" mass="55930">MGKKSRADAVRLEKEAERRIAGEDCRHFLSDRFPGRNEQIDNLLCILGEPCDAFPPLLVYGSPATGKTSILRESLSFLGRPHAYVSCRSCHCPRLVFESILNQLVGHVRSRANNYASARRCEKLTDFVTYLVEFCGRKELVSTNCGNLNKTVYLIFDNVELIRGWSGGNVLISSLLKLADLTRLPNLGLIFVSSAGPDTLQLGSASREPLPLHFKDYSNEELYQILTKRQPHSELYSFFLKSSLAPFSRASRKVTELAESLHPLFLKYCEPFLNGKVILNDQGKRELYKYMEQYIQPAMGQSFSIADPDKGVNTKQEWKSMIYSRPLAKTGLGFHLSLCSRYLLLAIYIASRNPSTLDDALFGSGEGAKTKRKRRSSMSAMDRDAAMMQEKQLKGPSVCPLERLLAIFQCLAVDRNVSCEKLTDFKLDSSGEDCRQLKDVTSNVQMELVTLTSVNLVLKSSSSPLEGLPRFRANVDTDFIHEVARSICFPLDKYLLNA</sequence>
<dbReference type="InterPro" id="IPR047088">
    <property type="entry name" value="ORC5_C"/>
</dbReference>
<dbReference type="PANTHER" id="PTHR12705">
    <property type="entry name" value="ORIGIN RECOGNITION COMPLEX SUBUNIT 5"/>
    <property type="match status" value="1"/>
</dbReference>
<proteinExistence type="inferred from homology"/>